<reference evidence="2 3" key="1">
    <citation type="submission" date="2017-02" db="EMBL/GenBank/DDBJ databases">
        <authorList>
            <person name="Peterson S.W."/>
        </authorList>
    </citation>
    <scope>NUCLEOTIDE SEQUENCE [LARGE SCALE GENOMIC DNA]</scope>
    <source>
        <strain evidence="2 3">DSM 16080</strain>
    </source>
</reference>
<keyword evidence="1" id="KW-0812">Transmembrane</keyword>
<evidence type="ECO:0000313" key="2">
    <source>
        <dbReference type="EMBL" id="SKA97421.1"/>
    </source>
</evidence>
<name>A0A1T4Y7Z8_9BACT</name>
<sequence length="236" mass="25291">MILPIGTLVNALAIILGSICGLLLHNRFPDRIRIIVFQGLGLCVLVIGLRMAFKAEDMLLVIFSVLLGGISGELMRLDRRLDTMGDRLKGLVRSKNERFTEGLVTASLIFCIGAMAIVGSFDEAIRGDRTLLYTKSVLDAFASIALAASYGLGVLFSFLAVLIYQGLLTLFAGYLQDYLSPLVISQLTGAGGVLILGIGITLLDLKSIKLANLLPALVFVVLLTMLKGWASGLLGF</sequence>
<dbReference type="EMBL" id="FUYC01000033">
    <property type="protein sequence ID" value="SKA97421.1"/>
    <property type="molecule type" value="Genomic_DNA"/>
</dbReference>
<feature type="transmembrane region" description="Helical" evidence="1">
    <location>
        <begin position="98"/>
        <end position="118"/>
    </location>
</feature>
<dbReference type="InterPro" id="IPR007563">
    <property type="entry name" value="DUF554"/>
</dbReference>
<accession>A0A1T4Y7Z8</accession>
<feature type="transmembrane region" description="Helical" evidence="1">
    <location>
        <begin position="32"/>
        <end position="53"/>
    </location>
</feature>
<dbReference type="Proteomes" id="UP000190027">
    <property type="component" value="Unassembled WGS sequence"/>
</dbReference>
<evidence type="ECO:0000256" key="1">
    <source>
        <dbReference type="SAM" id="Phobius"/>
    </source>
</evidence>
<evidence type="ECO:0008006" key="4">
    <source>
        <dbReference type="Google" id="ProtNLM"/>
    </source>
</evidence>
<feature type="transmembrane region" description="Helical" evidence="1">
    <location>
        <begin position="210"/>
        <end position="230"/>
    </location>
</feature>
<keyword evidence="3" id="KW-1185">Reference proteome</keyword>
<dbReference type="PANTHER" id="PTHR36111:SF2">
    <property type="entry name" value="INNER MEMBRANE PROTEIN"/>
    <property type="match status" value="1"/>
</dbReference>
<feature type="transmembrane region" description="Helical" evidence="1">
    <location>
        <begin position="182"/>
        <end position="203"/>
    </location>
</feature>
<dbReference type="AlphaFoldDB" id="A0A1T4Y7Z8"/>
<keyword evidence="1" id="KW-1133">Transmembrane helix</keyword>
<evidence type="ECO:0000313" key="3">
    <source>
        <dbReference type="Proteomes" id="UP000190027"/>
    </source>
</evidence>
<keyword evidence="1" id="KW-0472">Membrane</keyword>
<protein>
    <recommendedName>
        <fullName evidence="4">DUF554 domain-containing protein</fullName>
    </recommendedName>
</protein>
<feature type="transmembrane region" description="Helical" evidence="1">
    <location>
        <begin position="59"/>
        <end position="77"/>
    </location>
</feature>
<dbReference type="PANTHER" id="PTHR36111">
    <property type="entry name" value="INNER MEMBRANE PROTEIN-RELATED"/>
    <property type="match status" value="1"/>
</dbReference>
<feature type="transmembrane region" description="Helical" evidence="1">
    <location>
        <begin position="6"/>
        <end position="25"/>
    </location>
</feature>
<proteinExistence type="predicted"/>
<gene>
    <name evidence="2" type="ORF">SAMN02745704_02847</name>
</gene>
<dbReference type="RefSeq" id="WP_078718388.1">
    <property type="nucleotide sequence ID" value="NZ_FUYC01000033.1"/>
</dbReference>
<dbReference type="Pfam" id="PF04474">
    <property type="entry name" value="DUF554"/>
    <property type="match status" value="1"/>
</dbReference>
<organism evidence="2 3">
    <name type="scientific">Paucidesulfovibrio gracilis DSM 16080</name>
    <dbReference type="NCBI Taxonomy" id="1121449"/>
    <lineage>
        <taxon>Bacteria</taxon>
        <taxon>Pseudomonadati</taxon>
        <taxon>Thermodesulfobacteriota</taxon>
        <taxon>Desulfovibrionia</taxon>
        <taxon>Desulfovibrionales</taxon>
        <taxon>Desulfovibrionaceae</taxon>
        <taxon>Paucidesulfovibrio</taxon>
    </lineage>
</organism>